<gene>
    <name evidence="8 9 10" type="primary">LOC115213783</name>
</gene>
<feature type="domain" description="Glutaredoxin" evidence="6">
    <location>
        <begin position="29"/>
        <end position="91"/>
    </location>
</feature>
<sequence>MGNFFTKAPIASSPEFAKFVEKTIHENCIVVFSKTYCPHCNTVKTIFDNLSVNYKTIELNKREDGEQIMSVLQEISHRRTVPRVFVNGNCIGGCDDTKALYQSGKLQEKINECSETKETS</sequence>
<proteinExistence type="predicted"/>
<dbReference type="KEGG" id="osn:115213783"/>
<dbReference type="InterPro" id="IPR014025">
    <property type="entry name" value="Glutaredoxin_subgr"/>
</dbReference>
<evidence type="ECO:0000256" key="3">
    <source>
        <dbReference type="ARBA" id="ARBA00022982"/>
    </source>
</evidence>
<evidence type="ECO:0000313" key="9">
    <source>
        <dbReference type="RefSeq" id="XP_029638489.1"/>
    </source>
</evidence>
<evidence type="ECO:0000256" key="4">
    <source>
        <dbReference type="ARBA" id="ARBA00023157"/>
    </source>
</evidence>
<keyword evidence="3" id="KW-0249">Electron transport</keyword>
<keyword evidence="4" id="KW-1015">Disulfide bond</keyword>
<keyword evidence="2" id="KW-0813">Transport</keyword>
<reference evidence="8 9" key="1">
    <citation type="submission" date="2025-08" db="UniProtKB">
        <authorList>
            <consortium name="RefSeq"/>
        </authorList>
    </citation>
    <scope>IDENTIFICATION</scope>
</reference>
<evidence type="ECO:0000313" key="7">
    <source>
        <dbReference type="Proteomes" id="UP000515154"/>
    </source>
</evidence>
<dbReference type="RefSeq" id="XP_029638489.1">
    <property type="nucleotide sequence ID" value="XM_029782629.1"/>
</dbReference>
<evidence type="ECO:0000313" key="10">
    <source>
        <dbReference type="RefSeq" id="XP_036360731.1"/>
    </source>
</evidence>
<dbReference type="SUPFAM" id="SSF52833">
    <property type="entry name" value="Thioredoxin-like"/>
    <property type="match status" value="1"/>
</dbReference>
<organism evidence="7 9">
    <name type="scientific">Octopus sinensis</name>
    <name type="common">East Asian common octopus</name>
    <dbReference type="NCBI Taxonomy" id="2607531"/>
    <lineage>
        <taxon>Eukaryota</taxon>
        <taxon>Metazoa</taxon>
        <taxon>Spiralia</taxon>
        <taxon>Lophotrochozoa</taxon>
        <taxon>Mollusca</taxon>
        <taxon>Cephalopoda</taxon>
        <taxon>Coleoidea</taxon>
        <taxon>Octopodiformes</taxon>
        <taxon>Octopoda</taxon>
        <taxon>Incirrata</taxon>
        <taxon>Octopodidae</taxon>
        <taxon>Octopus</taxon>
    </lineage>
</organism>
<dbReference type="PANTHER" id="PTHR45694">
    <property type="entry name" value="GLUTAREDOXIN 2"/>
    <property type="match status" value="1"/>
</dbReference>
<dbReference type="PRINTS" id="PR00160">
    <property type="entry name" value="GLUTAREDOXIN"/>
</dbReference>
<keyword evidence="7" id="KW-1185">Reference proteome</keyword>
<dbReference type="FunFam" id="3.40.30.10:FF:000093">
    <property type="entry name" value="Glutaredoxin 2"/>
    <property type="match status" value="1"/>
</dbReference>
<accession>A0A6P7SJF8</accession>
<comment type="function">
    <text evidence="1">Has a glutathione-disulfide oxidoreductase activity in the presence of NADPH and glutathione reductase. Reduces low molecular weight disulfides and proteins.</text>
</comment>
<dbReference type="AlphaFoldDB" id="A0A6P7SJF8"/>
<evidence type="ECO:0000256" key="5">
    <source>
        <dbReference type="ARBA" id="ARBA00023284"/>
    </source>
</evidence>
<dbReference type="RefSeq" id="XP_036360731.1">
    <property type="nucleotide sequence ID" value="XM_036504838.1"/>
</dbReference>
<dbReference type="PROSITE" id="PS00195">
    <property type="entry name" value="GLUTAREDOXIN_1"/>
    <property type="match status" value="1"/>
</dbReference>
<dbReference type="InterPro" id="IPR036249">
    <property type="entry name" value="Thioredoxin-like_sf"/>
</dbReference>
<dbReference type="Pfam" id="PF00462">
    <property type="entry name" value="Glutaredoxin"/>
    <property type="match status" value="1"/>
</dbReference>
<dbReference type="Gene3D" id="3.40.30.10">
    <property type="entry name" value="Glutaredoxin"/>
    <property type="match status" value="1"/>
</dbReference>
<dbReference type="GO" id="GO:0005737">
    <property type="term" value="C:cytoplasm"/>
    <property type="evidence" value="ECO:0007669"/>
    <property type="project" value="TreeGrafter"/>
</dbReference>
<keyword evidence="5" id="KW-0676">Redox-active center</keyword>
<dbReference type="NCBIfam" id="TIGR02180">
    <property type="entry name" value="GRX_euk"/>
    <property type="match status" value="1"/>
</dbReference>
<dbReference type="InterPro" id="IPR011899">
    <property type="entry name" value="Glutaredoxin_euk/vir"/>
</dbReference>
<protein>
    <submittedName>
        <fullName evidence="8 9">Glutaredoxin</fullName>
    </submittedName>
</protein>
<dbReference type="RefSeq" id="XP_029638488.1">
    <property type="nucleotide sequence ID" value="XM_029782628.2"/>
</dbReference>
<dbReference type="InterPro" id="IPR011767">
    <property type="entry name" value="GLR_AS"/>
</dbReference>
<evidence type="ECO:0000256" key="2">
    <source>
        <dbReference type="ARBA" id="ARBA00022448"/>
    </source>
</evidence>
<dbReference type="CDD" id="cd03419">
    <property type="entry name" value="GRX_GRXh_1_2_like"/>
    <property type="match status" value="1"/>
</dbReference>
<evidence type="ECO:0000256" key="1">
    <source>
        <dbReference type="ARBA" id="ARBA00002549"/>
    </source>
</evidence>
<dbReference type="InterPro" id="IPR002109">
    <property type="entry name" value="Glutaredoxin"/>
</dbReference>
<evidence type="ECO:0000313" key="8">
    <source>
        <dbReference type="RefSeq" id="XP_029638488.1"/>
    </source>
</evidence>
<evidence type="ECO:0000259" key="6">
    <source>
        <dbReference type="Pfam" id="PF00462"/>
    </source>
</evidence>
<name>A0A6P7SJF8_9MOLL</name>
<dbReference type="PANTHER" id="PTHR45694:SF5">
    <property type="entry name" value="GLUTAREDOXIN 2"/>
    <property type="match status" value="1"/>
</dbReference>
<dbReference type="GO" id="GO:0015038">
    <property type="term" value="F:glutathione disulfide oxidoreductase activity"/>
    <property type="evidence" value="ECO:0007669"/>
    <property type="project" value="TreeGrafter"/>
</dbReference>
<dbReference type="Proteomes" id="UP000515154">
    <property type="component" value="Linkage group LG7"/>
</dbReference>
<dbReference type="GO" id="GO:0034599">
    <property type="term" value="P:cellular response to oxidative stress"/>
    <property type="evidence" value="ECO:0007669"/>
    <property type="project" value="TreeGrafter"/>
</dbReference>
<dbReference type="PROSITE" id="PS51354">
    <property type="entry name" value="GLUTAREDOXIN_2"/>
    <property type="match status" value="1"/>
</dbReference>